<dbReference type="SUPFAM" id="SSF49493">
    <property type="entry name" value="HSP40/DnaJ peptide-binding domain"/>
    <property type="match status" value="2"/>
</dbReference>
<proteinExistence type="inferred from homology"/>
<keyword evidence="3" id="KW-0677">Repeat</keyword>
<dbReference type="Gene3D" id="2.10.230.10">
    <property type="entry name" value="Heat shock protein DnaJ, cysteine-rich domain"/>
    <property type="match status" value="1"/>
</dbReference>
<dbReference type="PANTHER" id="PTHR43888">
    <property type="entry name" value="DNAJ-LIKE-2, ISOFORM A-RELATED"/>
    <property type="match status" value="1"/>
</dbReference>
<keyword evidence="8" id="KW-0636">Prenylation</keyword>
<dbReference type="GO" id="GO:0051082">
    <property type="term" value="F:unfolded protein binding"/>
    <property type="evidence" value="ECO:0007669"/>
    <property type="project" value="InterPro"/>
</dbReference>
<dbReference type="InterPro" id="IPR002939">
    <property type="entry name" value="DnaJ_C"/>
</dbReference>
<dbReference type="GO" id="GO:0008270">
    <property type="term" value="F:zinc ion binding"/>
    <property type="evidence" value="ECO:0007669"/>
    <property type="project" value="UniProtKB-KW"/>
</dbReference>
<evidence type="ECO:0000256" key="8">
    <source>
        <dbReference type="ARBA" id="ARBA00023289"/>
    </source>
</evidence>
<dbReference type="FunFam" id="1.10.287.110:FF:000016">
    <property type="entry name" value="DnaJ (Hsp40) homolog, subfamily A, member 2"/>
    <property type="match status" value="1"/>
</dbReference>
<feature type="region of interest" description="Disordered" evidence="10">
    <location>
        <begin position="388"/>
        <end position="424"/>
    </location>
</feature>
<keyword evidence="5 9" id="KW-0862">Zinc</keyword>
<feature type="domain" description="CR-type" evidence="12">
    <location>
        <begin position="144"/>
        <end position="228"/>
    </location>
</feature>
<evidence type="ECO:0000256" key="4">
    <source>
        <dbReference type="ARBA" id="ARBA00022771"/>
    </source>
</evidence>
<dbReference type="InterPro" id="IPR001305">
    <property type="entry name" value="HSP_DnaJ_Cys-rich_dom"/>
</dbReference>
<evidence type="ECO:0000256" key="6">
    <source>
        <dbReference type="ARBA" id="ARBA00023186"/>
    </source>
</evidence>
<dbReference type="Gene3D" id="2.60.260.20">
    <property type="entry name" value="Urease metallochaperone UreE, N-terminal domain"/>
    <property type="match status" value="2"/>
</dbReference>
<dbReference type="Gene3D" id="1.10.287.110">
    <property type="entry name" value="DnaJ domain"/>
    <property type="match status" value="1"/>
</dbReference>
<dbReference type="SMART" id="SM00271">
    <property type="entry name" value="DnaJ"/>
    <property type="match status" value="1"/>
</dbReference>
<dbReference type="Pfam" id="PF01556">
    <property type="entry name" value="DnaJ_C"/>
    <property type="match status" value="1"/>
</dbReference>
<evidence type="ECO:0000313" key="14">
    <source>
        <dbReference type="Proteomes" id="UP001497623"/>
    </source>
</evidence>
<feature type="domain" description="J" evidence="11">
    <location>
        <begin position="5"/>
        <end position="67"/>
    </location>
</feature>
<dbReference type="HAMAP" id="MF_01152">
    <property type="entry name" value="DnaJ"/>
    <property type="match status" value="1"/>
</dbReference>
<dbReference type="EMBL" id="CAXKWB010020135">
    <property type="protein sequence ID" value="CAL4122425.1"/>
    <property type="molecule type" value="Genomic_DNA"/>
</dbReference>
<dbReference type="PROSITE" id="PS50076">
    <property type="entry name" value="DNAJ_2"/>
    <property type="match status" value="1"/>
</dbReference>
<sequence>MADTRLYEALGVSRNAPDGEIRKNYRKLAKEYHPDKNPAAGDKFKEISFAYEVLSDPNKREVYDRYGLKGLQEGGGDGGMGAEDLFSQFFGGGGGMGGMGGPFGFFSGMGGMGGMRPGGHRRGPRRGENTIHRLKVSLEDLYNGKVAKLQLSKNTICSSCGGEGGRPGALQSCRTCSGRGIKISITQLGPGMVQQMQSRCPDCDGEGEVINERDRCQLCTGRKVTQQTKLLEVNVDKGMKDEQRITFRGEGDQMPGVEPGDVIIVLQEKPHDMFKRDGVDLLIRHTITLTEALCGFTMTVKHLDGRNLVIKNPPGFVLEPGSMRGVVGEGMPLYKNPFEKGDLYVKFDITMPDQYFAKEPKIKELETILGGRPAAHPIPEDADEVNLTDFDDQRGHSSSNNREYDDEYDGVQMGGGPHVQCAHQ</sequence>
<reference evidence="13 14" key="1">
    <citation type="submission" date="2024-05" db="EMBL/GenBank/DDBJ databases">
        <authorList>
            <person name="Wallberg A."/>
        </authorList>
    </citation>
    <scope>NUCLEOTIDE SEQUENCE [LARGE SCALE GENOMIC DNA]</scope>
</reference>
<dbReference type="PROSITE" id="PS51188">
    <property type="entry name" value="ZF_CR"/>
    <property type="match status" value="1"/>
</dbReference>
<dbReference type="InterPro" id="IPR012724">
    <property type="entry name" value="DnaJ"/>
</dbReference>
<dbReference type="PROSITE" id="PS00636">
    <property type="entry name" value="DNAJ_1"/>
    <property type="match status" value="1"/>
</dbReference>
<dbReference type="FunFam" id="2.60.260.20:FF:000003">
    <property type="entry name" value="DnaJ subfamily A member 2"/>
    <property type="match status" value="1"/>
</dbReference>
<dbReference type="GO" id="GO:0009408">
    <property type="term" value="P:response to heat"/>
    <property type="evidence" value="ECO:0007669"/>
    <property type="project" value="InterPro"/>
</dbReference>
<dbReference type="InterPro" id="IPR008971">
    <property type="entry name" value="HSP40/DnaJ_pept-bd"/>
</dbReference>
<evidence type="ECO:0000256" key="1">
    <source>
        <dbReference type="ARBA" id="ARBA00022481"/>
    </source>
</evidence>
<dbReference type="GO" id="GO:0006457">
    <property type="term" value="P:protein folding"/>
    <property type="evidence" value="ECO:0007669"/>
    <property type="project" value="InterPro"/>
</dbReference>
<dbReference type="PRINTS" id="PR00625">
    <property type="entry name" value="JDOMAIN"/>
</dbReference>
<evidence type="ECO:0000256" key="9">
    <source>
        <dbReference type="PROSITE-ProRule" id="PRU00546"/>
    </source>
</evidence>
<dbReference type="Pfam" id="PF00226">
    <property type="entry name" value="DnaJ"/>
    <property type="match status" value="1"/>
</dbReference>
<dbReference type="SUPFAM" id="SSF57938">
    <property type="entry name" value="DnaJ/Hsp40 cysteine-rich domain"/>
    <property type="match status" value="1"/>
</dbReference>
<dbReference type="GO" id="GO:0005524">
    <property type="term" value="F:ATP binding"/>
    <property type="evidence" value="ECO:0007669"/>
    <property type="project" value="InterPro"/>
</dbReference>
<keyword evidence="6" id="KW-0143">Chaperone</keyword>
<evidence type="ECO:0000259" key="12">
    <source>
        <dbReference type="PROSITE" id="PS51188"/>
    </source>
</evidence>
<dbReference type="InterPro" id="IPR036869">
    <property type="entry name" value="J_dom_sf"/>
</dbReference>
<keyword evidence="14" id="KW-1185">Reference proteome</keyword>
<organism evidence="13 14">
    <name type="scientific">Meganyctiphanes norvegica</name>
    <name type="common">Northern krill</name>
    <name type="synonym">Thysanopoda norvegica</name>
    <dbReference type="NCBI Taxonomy" id="48144"/>
    <lineage>
        <taxon>Eukaryota</taxon>
        <taxon>Metazoa</taxon>
        <taxon>Ecdysozoa</taxon>
        <taxon>Arthropoda</taxon>
        <taxon>Crustacea</taxon>
        <taxon>Multicrustacea</taxon>
        <taxon>Malacostraca</taxon>
        <taxon>Eumalacostraca</taxon>
        <taxon>Eucarida</taxon>
        <taxon>Euphausiacea</taxon>
        <taxon>Euphausiidae</taxon>
        <taxon>Meganyctiphanes</taxon>
    </lineage>
</organism>
<dbReference type="CDD" id="cd10719">
    <property type="entry name" value="DnaJ_zf"/>
    <property type="match status" value="1"/>
</dbReference>
<accession>A0AAV2RBM3</accession>
<evidence type="ECO:0000256" key="2">
    <source>
        <dbReference type="ARBA" id="ARBA00022723"/>
    </source>
</evidence>
<evidence type="ECO:0000256" key="5">
    <source>
        <dbReference type="ARBA" id="ARBA00022833"/>
    </source>
</evidence>
<dbReference type="InterPro" id="IPR036410">
    <property type="entry name" value="HSP_DnaJ_Cys-rich_dom_sf"/>
</dbReference>
<dbReference type="FunFam" id="2.10.230.10:FF:000001">
    <property type="entry name" value="DnaJ subfamily A member 2"/>
    <property type="match status" value="1"/>
</dbReference>
<evidence type="ECO:0000256" key="10">
    <source>
        <dbReference type="SAM" id="MobiDB-lite"/>
    </source>
</evidence>
<evidence type="ECO:0000259" key="11">
    <source>
        <dbReference type="PROSITE" id="PS50076"/>
    </source>
</evidence>
<dbReference type="InterPro" id="IPR001623">
    <property type="entry name" value="DnaJ_domain"/>
</dbReference>
<protein>
    <submittedName>
        <fullName evidence="13">Uncharacterized protein</fullName>
    </submittedName>
</protein>
<dbReference type="Pfam" id="PF00684">
    <property type="entry name" value="DnaJ_CXXCXGXG"/>
    <property type="match status" value="1"/>
</dbReference>
<keyword evidence="2 9" id="KW-0479">Metal-binding</keyword>
<dbReference type="Proteomes" id="UP001497623">
    <property type="component" value="Unassembled WGS sequence"/>
</dbReference>
<evidence type="ECO:0000256" key="7">
    <source>
        <dbReference type="ARBA" id="ARBA00023288"/>
    </source>
</evidence>
<dbReference type="CDD" id="cd10747">
    <property type="entry name" value="DnaJ_C"/>
    <property type="match status" value="1"/>
</dbReference>
<dbReference type="CDD" id="cd06257">
    <property type="entry name" value="DnaJ"/>
    <property type="match status" value="1"/>
</dbReference>
<evidence type="ECO:0000313" key="13">
    <source>
        <dbReference type="EMBL" id="CAL4122425.1"/>
    </source>
</evidence>
<dbReference type="InterPro" id="IPR044713">
    <property type="entry name" value="DNJA1/2-like"/>
</dbReference>
<dbReference type="SUPFAM" id="SSF46565">
    <property type="entry name" value="Chaperone J-domain"/>
    <property type="match status" value="1"/>
</dbReference>
<comment type="caution">
    <text evidence="13">The sequence shown here is derived from an EMBL/GenBank/DDBJ whole genome shotgun (WGS) entry which is preliminary data.</text>
</comment>
<keyword evidence="4 9" id="KW-0863">Zinc-finger</keyword>
<feature type="zinc finger region" description="CR-type" evidence="9">
    <location>
        <begin position="144"/>
        <end position="228"/>
    </location>
</feature>
<name>A0AAV2RBM3_MEGNR</name>
<dbReference type="AlphaFoldDB" id="A0AAV2RBM3"/>
<gene>
    <name evidence="13" type="ORF">MNOR_LOCUS23147</name>
</gene>
<dbReference type="GO" id="GO:0030544">
    <property type="term" value="F:Hsp70 protein binding"/>
    <property type="evidence" value="ECO:0007669"/>
    <property type="project" value="InterPro"/>
</dbReference>
<dbReference type="InterPro" id="IPR018253">
    <property type="entry name" value="DnaJ_domain_CS"/>
</dbReference>
<evidence type="ECO:0000256" key="3">
    <source>
        <dbReference type="ARBA" id="ARBA00022737"/>
    </source>
</evidence>
<keyword evidence="7" id="KW-0449">Lipoprotein</keyword>
<keyword evidence="1" id="KW-0488">Methylation</keyword>